<dbReference type="GO" id="GO:0007234">
    <property type="term" value="P:osmosensory signaling via phosphorelay pathway"/>
    <property type="evidence" value="ECO:0007669"/>
    <property type="project" value="TreeGrafter"/>
</dbReference>
<keyword evidence="5" id="KW-0808">Transferase</keyword>
<dbReference type="SUPFAM" id="SSF47384">
    <property type="entry name" value="Homodimeric domain of signal transducing histidine kinase"/>
    <property type="match status" value="1"/>
</dbReference>
<dbReference type="EMBL" id="UOEI01000396">
    <property type="protein sequence ID" value="VAW04448.1"/>
    <property type="molecule type" value="Genomic_DNA"/>
</dbReference>
<dbReference type="InterPro" id="IPR003661">
    <property type="entry name" value="HisK_dim/P_dom"/>
</dbReference>
<evidence type="ECO:0000256" key="6">
    <source>
        <dbReference type="ARBA" id="ARBA00022692"/>
    </source>
</evidence>
<dbReference type="InterPro" id="IPR013656">
    <property type="entry name" value="PAS_4"/>
</dbReference>
<evidence type="ECO:0000256" key="14">
    <source>
        <dbReference type="SAM" id="Phobius"/>
    </source>
</evidence>
<dbReference type="PANTHER" id="PTHR42878">
    <property type="entry name" value="TWO-COMPONENT HISTIDINE KINASE"/>
    <property type="match status" value="1"/>
</dbReference>
<dbReference type="Pfam" id="PF08448">
    <property type="entry name" value="PAS_4"/>
    <property type="match status" value="1"/>
</dbReference>
<keyword evidence="7" id="KW-0547">Nucleotide-binding</keyword>
<dbReference type="Gene3D" id="3.30.565.10">
    <property type="entry name" value="Histidine kinase-like ATPase, C-terminal domain"/>
    <property type="match status" value="1"/>
</dbReference>
<feature type="transmembrane region" description="Helical" evidence="14">
    <location>
        <begin position="329"/>
        <end position="351"/>
    </location>
</feature>
<dbReference type="GO" id="GO:0000156">
    <property type="term" value="F:phosphorelay response regulator activity"/>
    <property type="evidence" value="ECO:0007669"/>
    <property type="project" value="TreeGrafter"/>
</dbReference>
<evidence type="ECO:0000256" key="12">
    <source>
        <dbReference type="ARBA" id="ARBA00023136"/>
    </source>
</evidence>
<keyword evidence="9" id="KW-0067">ATP-binding</keyword>
<dbReference type="CDD" id="cd00082">
    <property type="entry name" value="HisKA"/>
    <property type="match status" value="1"/>
</dbReference>
<comment type="catalytic activity">
    <reaction evidence="1">
        <text>ATP + protein L-histidine = ADP + protein N-phospho-L-histidine.</text>
        <dbReference type="EC" id="2.7.13.3"/>
    </reaction>
</comment>
<dbReference type="Gene3D" id="6.10.340.10">
    <property type="match status" value="1"/>
</dbReference>
<dbReference type="InterPro" id="IPR013587">
    <property type="entry name" value="Nitrate/nitrite_sensing"/>
</dbReference>
<dbReference type="SMART" id="SM00387">
    <property type="entry name" value="HATPase_c"/>
    <property type="match status" value="1"/>
</dbReference>
<dbReference type="PANTHER" id="PTHR42878:SF7">
    <property type="entry name" value="SENSOR HISTIDINE KINASE GLRK"/>
    <property type="match status" value="1"/>
</dbReference>
<feature type="compositionally biased region" description="Polar residues" evidence="13">
    <location>
        <begin position="14"/>
        <end position="25"/>
    </location>
</feature>
<reference evidence="17" key="1">
    <citation type="submission" date="2018-06" db="EMBL/GenBank/DDBJ databases">
        <authorList>
            <person name="Zhirakovskaya E."/>
        </authorList>
    </citation>
    <scope>NUCLEOTIDE SEQUENCE</scope>
</reference>
<dbReference type="GO" id="GO:0030295">
    <property type="term" value="F:protein kinase activator activity"/>
    <property type="evidence" value="ECO:0007669"/>
    <property type="project" value="TreeGrafter"/>
</dbReference>
<dbReference type="InterPro" id="IPR005467">
    <property type="entry name" value="His_kinase_dom"/>
</dbReference>
<dbReference type="InterPro" id="IPR050351">
    <property type="entry name" value="BphY/WalK/GraS-like"/>
</dbReference>
<evidence type="ECO:0000256" key="10">
    <source>
        <dbReference type="ARBA" id="ARBA00022989"/>
    </source>
</evidence>
<evidence type="ECO:0000256" key="1">
    <source>
        <dbReference type="ARBA" id="ARBA00000085"/>
    </source>
</evidence>
<evidence type="ECO:0000259" key="15">
    <source>
        <dbReference type="PROSITE" id="PS50109"/>
    </source>
</evidence>
<keyword evidence="8" id="KW-0418">Kinase</keyword>
<dbReference type="InterPro" id="IPR036097">
    <property type="entry name" value="HisK_dim/P_sf"/>
</dbReference>
<evidence type="ECO:0000256" key="7">
    <source>
        <dbReference type="ARBA" id="ARBA00022741"/>
    </source>
</evidence>
<proteinExistence type="predicted"/>
<evidence type="ECO:0000256" key="3">
    <source>
        <dbReference type="ARBA" id="ARBA00012438"/>
    </source>
</evidence>
<dbReference type="SMART" id="SM00388">
    <property type="entry name" value="HisKA"/>
    <property type="match status" value="1"/>
</dbReference>
<feature type="transmembrane region" description="Helical" evidence="14">
    <location>
        <begin position="37"/>
        <end position="60"/>
    </location>
</feature>
<dbReference type="Pfam" id="PF02518">
    <property type="entry name" value="HATPase_c"/>
    <property type="match status" value="1"/>
</dbReference>
<protein>
    <recommendedName>
        <fullName evidence="3">histidine kinase</fullName>
        <ecNumber evidence="3">2.7.13.3</ecNumber>
    </recommendedName>
</protein>
<dbReference type="EC" id="2.7.13.3" evidence="3"/>
<dbReference type="SUPFAM" id="SSF158472">
    <property type="entry name" value="HAMP domain-like"/>
    <property type="match status" value="1"/>
</dbReference>
<evidence type="ECO:0000256" key="5">
    <source>
        <dbReference type="ARBA" id="ARBA00022679"/>
    </source>
</evidence>
<keyword evidence="4" id="KW-0597">Phosphoprotein</keyword>
<evidence type="ECO:0000313" key="17">
    <source>
        <dbReference type="EMBL" id="VAW04448.1"/>
    </source>
</evidence>
<feature type="domain" description="HAMP" evidence="16">
    <location>
        <begin position="353"/>
        <end position="405"/>
    </location>
</feature>
<dbReference type="SUPFAM" id="SSF55785">
    <property type="entry name" value="PYP-like sensor domain (PAS domain)"/>
    <property type="match status" value="1"/>
</dbReference>
<dbReference type="Pfam" id="PF08376">
    <property type="entry name" value="NIT"/>
    <property type="match status" value="1"/>
</dbReference>
<dbReference type="GO" id="GO:0000155">
    <property type="term" value="F:phosphorelay sensor kinase activity"/>
    <property type="evidence" value="ECO:0007669"/>
    <property type="project" value="InterPro"/>
</dbReference>
<keyword evidence="11" id="KW-0902">Two-component regulatory system</keyword>
<evidence type="ECO:0000256" key="4">
    <source>
        <dbReference type="ARBA" id="ARBA00022553"/>
    </source>
</evidence>
<dbReference type="Gene3D" id="3.30.450.20">
    <property type="entry name" value="PAS domain"/>
    <property type="match status" value="1"/>
</dbReference>
<dbReference type="PROSITE" id="PS50885">
    <property type="entry name" value="HAMP"/>
    <property type="match status" value="1"/>
</dbReference>
<dbReference type="PRINTS" id="PR00344">
    <property type="entry name" value="BCTRLSENSOR"/>
</dbReference>
<dbReference type="InterPro" id="IPR003594">
    <property type="entry name" value="HATPase_dom"/>
</dbReference>
<feature type="region of interest" description="Disordered" evidence="13">
    <location>
        <begin position="1"/>
        <end position="25"/>
    </location>
</feature>
<dbReference type="AlphaFoldDB" id="A0A3B0SGJ0"/>
<keyword evidence="6 14" id="KW-0812">Transmembrane</keyword>
<dbReference type="GO" id="GO:0005524">
    <property type="term" value="F:ATP binding"/>
    <property type="evidence" value="ECO:0007669"/>
    <property type="project" value="UniProtKB-KW"/>
</dbReference>
<dbReference type="InterPro" id="IPR000014">
    <property type="entry name" value="PAS"/>
</dbReference>
<dbReference type="PROSITE" id="PS50109">
    <property type="entry name" value="HIS_KIN"/>
    <property type="match status" value="1"/>
</dbReference>
<keyword evidence="10 14" id="KW-1133">Transmembrane helix</keyword>
<evidence type="ECO:0000256" key="13">
    <source>
        <dbReference type="SAM" id="MobiDB-lite"/>
    </source>
</evidence>
<organism evidence="17">
    <name type="scientific">hydrothermal vent metagenome</name>
    <dbReference type="NCBI Taxonomy" id="652676"/>
    <lineage>
        <taxon>unclassified sequences</taxon>
        <taxon>metagenomes</taxon>
        <taxon>ecological metagenomes</taxon>
    </lineage>
</organism>
<dbReference type="Gene3D" id="1.10.287.130">
    <property type="match status" value="1"/>
</dbReference>
<evidence type="ECO:0000256" key="2">
    <source>
        <dbReference type="ARBA" id="ARBA00004141"/>
    </source>
</evidence>
<dbReference type="CDD" id="cd06225">
    <property type="entry name" value="HAMP"/>
    <property type="match status" value="1"/>
</dbReference>
<sequence length="779" mass="85997">MDTGRQPRSGAHIESNSSLAESAQTNPRPRFGFTAKLIVMVAIPLTALVVVLGLEISSLISRQDDMNDLAARSTWAAEVNNLKIELQRERGATSLYLVSNKSLHRRQLINQWEETDALLAMFTDAEASAYADTNSSTSLLRSGTSIMAEIDDMRQQVITSDATWSDGVTFYSNLIRELHQGFRSVVKQSRADPQVSNLLTGFLLLSETREATGLERTLVSRILETGTVQDDDLALLDRFVGRQEALFQAYEEIRGLDLGSLDPISLSSPEQSPIEAIRAQLADGDISADPALWFEIATARNEAIDVAIADLLTEIVDRSTRLQDEARTAVWSFSIFGFAILAASLLLAVLIGRRLSQRTIRLAEVANAVQHGNFTQRADAGATDELGTLALAFNQMTDDLVALNEELESKVKDSSAQLKGSDALNRAMFEVIPDLIFLLSPDNIFLDISARGNSEFFPSPEQYVGRRIDETLPPELSAGFISASLEAQRTGEVQTMEYRASHKRGYREREARIVAIPSSDDTMVVLRDITERKLAERDLQELVRSKDEFIASISHELRTPLTTIVGFTQIIQETGSDFSTVEQKEMLGLISDNAADVAEIVEDLLVVARAQMDQLHVSKVPVDLHEELVHVLETSNQVDTLRIDLENESMTALGDPARVRQILRNLLTNATRYGGNDIWVRIHTDGVMAVVQVHDDGLGVPEEDREVIFDAYRRSHTTEGTTGSVGLGLFISRVLAQLMGGDLSYYRRDEITIFELTLPLISDGIPDGIPDAGIPPHRP</sequence>
<evidence type="ECO:0000259" key="16">
    <source>
        <dbReference type="PROSITE" id="PS50885"/>
    </source>
</evidence>
<feature type="domain" description="Histidine kinase" evidence="15">
    <location>
        <begin position="552"/>
        <end position="762"/>
    </location>
</feature>
<keyword evidence="12 14" id="KW-0472">Membrane</keyword>
<dbReference type="CDD" id="cd00130">
    <property type="entry name" value="PAS"/>
    <property type="match status" value="1"/>
</dbReference>
<comment type="subcellular location">
    <subcellularLocation>
        <location evidence="2">Membrane</location>
        <topology evidence="2">Multi-pass membrane protein</topology>
    </subcellularLocation>
</comment>
<evidence type="ECO:0000256" key="11">
    <source>
        <dbReference type="ARBA" id="ARBA00023012"/>
    </source>
</evidence>
<name>A0A3B0SGJ0_9ZZZZ</name>
<dbReference type="GO" id="GO:0016020">
    <property type="term" value="C:membrane"/>
    <property type="evidence" value="ECO:0007669"/>
    <property type="project" value="UniProtKB-SubCell"/>
</dbReference>
<dbReference type="SUPFAM" id="SSF55874">
    <property type="entry name" value="ATPase domain of HSP90 chaperone/DNA topoisomerase II/histidine kinase"/>
    <property type="match status" value="1"/>
</dbReference>
<dbReference type="SMART" id="SM00304">
    <property type="entry name" value="HAMP"/>
    <property type="match status" value="1"/>
</dbReference>
<dbReference type="Pfam" id="PF00512">
    <property type="entry name" value="HisKA"/>
    <property type="match status" value="1"/>
</dbReference>
<dbReference type="InterPro" id="IPR003660">
    <property type="entry name" value="HAMP_dom"/>
</dbReference>
<dbReference type="InterPro" id="IPR035965">
    <property type="entry name" value="PAS-like_dom_sf"/>
</dbReference>
<dbReference type="InterPro" id="IPR004358">
    <property type="entry name" value="Sig_transdc_His_kin-like_C"/>
</dbReference>
<gene>
    <name evidence="17" type="ORF">MNBD_ACTINO01-1334</name>
</gene>
<evidence type="ECO:0000256" key="9">
    <source>
        <dbReference type="ARBA" id="ARBA00022840"/>
    </source>
</evidence>
<accession>A0A3B0SGJ0</accession>
<dbReference type="InterPro" id="IPR036890">
    <property type="entry name" value="HATPase_C_sf"/>
</dbReference>
<dbReference type="Pfam" id="PF00672">
    <property type="entry name" value="HAMP"/>
    <property type="match status" value="1"/>
</dbReference>
<evidence type="ECO:0000256" key="8">
    <source>
        <dbReference type="ARBA" id="ARBA00022777"/>
    </source>
</evidence>